<dbReference type="SUPFAM" id="SSF56601">
    <property type="entry name" value="beta-lactamase/transpeptidase-like"/>
    <property type="match status" value="1"/>
</dbReference>
<evidence type="ECO:0000259" key="2">
    <source>
        <dbReference type="Pfam" id="PF00144"/>
    </source>
</evidence>
<evidence type="ECO:0000256" key="1">
    <source>
        <dbReference type="ARBA" id="ARBA00038473"/>
    </source>
</evidence>
<name>A0A0C3FRX4_PILCF</name>
<dbReference type="OrthoDB" id="428260at2759"/>
<evidence type="ECO:0000313" key="4">
    <source>
        <dbReference type="EMBL" id="KIM82504.1"/>
    </source>
</evidence>
<dbReference type="InterPro" id="IPR058664">
    <property type="entry name" value="ARB_00930-like_C"/>
</dbReference>
<accession>A0A0C3FRX4</accession>
<dbReference type="HOGENOM" id="CLU_030521_0_0_1"/>
<protein>
    <submittedName>
        <fullName evidence="4">Uncharacterized protein</fullName>
    </submittedName>
</protein>
<reference evidence="4 5" key="1">
    <citation type="submission" date="2014-04" db="EMBL/GenBank/DDBJ databases">
        <authorList>
            <consortium name="DOE Joint Genome Institute"/>
            <person name="Kuo A."/>
            <person name="Tarkka M."/>
            <person name="Buscot F."/>
            <person name="Kohler A."/>
            <person name="Nagy L.G."/>
            <person name="Floudas D."/>
            <person name="Copeland A."/>
            <person name="Barry K.W."/>
            <person name="Cichocki N."/>
            <person name="Veneault-Fourrey C."/>
            <person name="LaButti K."/>
            <person name="Lindquist E.A."/>
            <person name="Lipzen A."/>
            <person name="Lundell T."/>
            <person name="Morin E."/>
            <person name="Murat C."/>
            <person name="Sun H."/>
            <person name="Tunlid A."/>
            <person name="Henrissat B."/>
            <person name="Grigoriev I.V."/>
            <person name="Hibbett D.S."/>
            <person name="Martin F."/>
            <person name="Nordberg H.P."/>
            <person name="Cantor M.N."/>
            <person name="Hua S.X."/>
        </authorList>
    </citation>
    <scope>NUCLEOTIDE SEQUENCE [LARGE SCALE GENOMIC DNA]</scope>
    <source>
        <strain evidence="4 5">F 1598</strain>
    </source>
</reference>
<dbReference type="InterPro" id="IPR012338">
    <property type="entry name" value="Beta-lactam/transpept-like"/>
</dbReference>
<dbReference type="Pfam" id="PF26335">
    <property type="entry name" value="ARB_00930_C"/>
    <property type="match status" value="1"/>
</dbReference>
<keyword evidence="5" id="KW-1185">Reference proteome</keyword>
<evidence type="ECO:0000313" key="5">
    <source>
        <dbReference type="Proteomes" id="UP000054166"/>
    </source>
</evidence>
<sequence>MLKGESKVNQQPSKFTSWKAVAFTAILSACAALFAERYLAPALSPNARNHIKASRQCRPPLPNLFAENPIHADQPEIKTALQRVDAFVRKSFGASQIDGLAVGIVTSKGAIYEIGMGPLKANETDPQKRGTIDRNSIFRLASGSKLFVALEALILKEKGALQWDDPIDKFFPGFTYVDGGWADFDSAPVAPASKRKAPITLRQLVSHMSGLSREYPRGDMKNWPHSVEGAGPSPLNGCPFPTTQEVIEGLPKYPLVVPTYSYPVYSNAGMAVLGEATVVANAAFEKAKGVMESPATWQALVRRDIFDPLGLNGSSFVVMPENTAHVAVSSLNSDEVDLDFLDPMSYSGGQMSSLSDYIKVMLTIIHPTRPESLLPSHVIREWLRPLYGWTDETTEVGMLWEIEKIYDSYKRPLRIFQKLGVLGGSRSVFAINQDMSYGVALLMTGTSDAAGDIVLDIFRHMQPTLDLILAREVAKLYSGRWRTSEGNSEIALGIDDGSLWISKLVLNGTDVLRLTQGIPYDEFSLKQPVPITLWSTGRHHEFRMLFGAPDEFGELSYSSCLRYWESIDSGFSRGYPMDLLYFTESQDGLVLHIPSADVTLIRR</sequence>
<dbReference type="Pfam" id="PF00144">
    <property type="entry name" value="Beta-lactamase"/>
    <property type="match status" value="1"/>
</dbReference>
<evidence type="ECO:0000259" key="3">
    <source>
        <dbReference type="Pfam" id="PF26335"/>
    </source>
</evidence>
<comment type="similarity">
    <text evidence="1">Belongs to the beta-lactamase family.</text>
</comment>
<feature type="domain" description="Beta-lactamase-like ARB-00930-like C-terminal" evidence="3">
    <location>
        <begin position="470"/>
        <end position="593"/>
    </location>
</feature>
<dbReference type="InterPro" id="IPR051478">
    <property type="entry name" value="Beta-lactamase-like_AB/R"/>
</dbReference>
<gene>
    <name evidence="4" type="ORF">PILCRDRAFT_820364</name>
</gene>
<dbReference type="Gene3D" id="3.40.710.10">
    <property type="entry name" value="DD-peptidase/beta-lactamase superfamily"/>
    <property type="match status" value="1"/>
</dbReference>
<dbReference type="EMBL" id="KN832994">
    <property type="protein sequence ID" value="KIM82504.1"/>
    <property type="molecule type" value="Genomic_DNA"/>
</dbReference>
<reference evidence="5" key="2">
    <citation type="submission" date="2015-01" db="EMBL/GenBank/DDBJ databases">
        <title>Evolutionary Origins and Diversification of the Mycorrhizal Mutualists.</title>
        <authorList>
            <consortium name="DOE Joint Genome Institute"/>
            <consortium name="Mycorrhizal Genomics Consortium"/>
            <person name="Kohler A."/>
            <person name="Kuo A."/>
            <person name="Nagy L.G."/>
            <person name="Floudas D."/>
            <person name="Copeland A."/>
            <person name="Barry K.W."/>
            <person name="Cichocki N."/>
            <person name="Veneault-Fourrey C."/>
            <person name="LaButti K."/>
            <person name="Lindquist E.A."/>
            <person name="Lipzen A."/>
            <person name="Lundell T."/>
            <person name="Morin E."/>
            <person name="Murat C."/>
            <person name="Riley R."/>
            <person name="Ohm R."/>
            <person name="Sun H."/>
            <person name="Tunlid A."/>
            <person name="Henrissat B."/>
            <person name="Grigoriev I.V."/>
            <person name="Hibbett D.S."/>
            <person name="Martin F."/>
        </authorList>
    </citation>
    <scope>NUCLEOTIDE SEQUENCE [LARGE SCALE GENOMIC DNA]</scope>
    <source>
        <strain evidence="5">F 1598</strain>
    </source>
</reference>
<dbReference type="Proteomes" id="UP000054166">
    <property type="component" value="Unassembled WGS sequence"/>
</dbReference>
<proteinExistence type="inferred from homology"/>
<dbReference type="AlphaFoldDB" id="A0A0C3FRX4"/>
<dbReference type="InterPro" id="IPR001466">
    <property type="entry name" value="Beta-lactam-related"/>
</dbReference>
<dbReference type="PANTHER" id="PTHR22935">
    <property type="entry name" value="PENICILLIN-BINDING PROTEIN"/>
    <property type="match status" value="1"/>
</dbReference>
<dbReference type="STRING" id="765440.A0A0C3FRX4"/>
<dbReference type="InParanoid" id="A0A0C3FRX4"/>
<dbReference type="PROSITE" id="PS51257">
    <property type="entry name" value="PROKAR_LIPOPROTEIN"/>
    <property type="match status" value="1"/>
</dbReference>
<organism evidence="4 5">
    <name type="scientific">Piloderma croceum (strain F 1598)</name>
    <dbReference type="NCBI Taxonomy" id="765440"/>
    <lineage>
        <taxon>Eukaryota</taxon>
        <taxon>Fungi</taxon>
        <taxon>Dikarya</taxon>
        <taxon>Basidiomycota</taxon>
        <taxon>Agaricomycotina</taxon>
        <taxon>Agaricomycetes</taxon>
        <taxon>Agaricomycetidae</taxon>
        <taxon>Atheliales</taxon>
        <taxon>Atheliaceae</taxon>
        <taxon>Piloderma</taxon>
    </lineage>
</organism>
<feature type="domain" description="Beta-lactamase-related" evidence="2">
    <location>
        <begin position="85"/>
        <end position="451"/>
    </location>
</feature>
<dbReference type="PANTHER" id="PTHR22935:SF95">
    <property type="entry name" value="BETA-LACTAMASE-LIKE 1-RELATED"/>
    <property type="match status" value="1"/>
</dbReference>